<organism evidence="1 2">
    <name type="scientific">Coniosporium uncinatum</name>
    <dbReference type="NCBI Taxonomy" id="93489"/>
    <lineage>
        <taxon>Eukaryota</taxon>
        <taxon>Fungi</taxon>
        <taxon>Dikarya</taxon>
        <taxon>Ascomycota</taxon>
        <taxon>Pezizomycotina</taxon>
        <taxon>Dothideomycetes</taxon>
        <taxon>Dothideomycetes incertae sedis</taxon>
        <taxon>Coniosporium</taxon>
    </lineage>
</organism>
<proteinExistence type="predicted"/>
<sequence>MIRRTGRGFDFSWDDYTVLSGWGLGIIQFAVVAVSLTLGLGKSTNMAKDLNGMAQYFYANQVLYVVALYLIKCSMILLLQRLFNRQMMTIWIPFIIVGVASVLTITIRCGPNHIYQDDYDSRCSNDWYRWLVVVILDVLTEFVLLILSLCHVRRVQMDRKPKAKVMLSFASRVLYVLEQLPAVIAVAVVFLWSESTLSFSSPPARNPGTDIIVPTIIQQIELCISTVTAIVIPCIRLLFGAEHPRTHHSNSGEISKMTDGSFGMVNVRRSFSMRSETRASDAGGANNVGGEWGRIEGIDEVDDP</sequence>
<reference evidence="1" key="1">
    <citation type="submission" date="2024-09" db="EMBL/GenBank/DDBJ databases">
        <title>Black Yeasts Isolated from many extreme environments.</title>
        <authorList>
            <person name="Coleine C."/>
            <person name="Stajich J.E."/>
            <person name="Selbmann L."/>
        </authorList>
    </citation>
    <scope>NUCLEOTIDE SEQUENCE</scope>
    <source>
        <strain evidence="1">CCFEE 5737</strain>
    </source>
</reference>
<protein>
    <submittedName>
        <fullName evidence="1">Uncharacterized protein</fullName>
    </submittedName>
</protein>
<dbReference type="EMBL" id="JAWDJW010005225">
    <property type="protein sequence ID" value="KAK3068776.1"/>
    <property type="molecule type" value="Genomic_DNA"/>
</dbReference>
<dbReference type="Proteomes" id="UP001186974">
    <property type="component" value="Unassembled WGS sequence"/>
</dbReference>
<gene>
    <name evidence="1" type="ORF">LTS18_000530</name>
</gene>
<evidence type="ECO:0000313" key="1">
    <source>
        <dbReference type="EMBL" id="KAK3068776.1"/>
    </source>
</evidence>
<accession>A0ACC3DFP2</accession>
<keyword evidence="2" id="KW-1185">Reference proteome</keyword>
<comment type="caution">
    <text evidence="1">The sequence shown here is derived from an EMBL/GenBank/DDBJ whole genome shotgun (WGS) entry which is preliminary data.</text>
</comment>
<name>A0ACC3DFP2_9PEZI</name>
<evidence type="ECO:0000313" key="2">
    <source>
        <dbReference type="Proteomes" id="UP001186974"/>
    </source>
</evidence>
<feature type="non-terminal residue" evidence="1">
    <location>
        <position position="304"/>
    </location>
</feature>